<evidence type="ECO:0000256" key="4">
    <source>
        <dbReference type="ARBA" id="ARBA00022694"/>
    </source>
</evidence>
<dbReference type="InterPro" id="IPR014729">
    <property type="entry name" value="Rossmann-like_a/b/a_fold"/>
</dbReference>
<comment type="domain">
    <text evidence="8">The N-terminal region contains the highly conserved SGGXDS motif, predicted to be a P-loop motif involved in ATP binding.</text>
</comment>
<dbReference type="InterPro" id="IPR012796">
    <property type="entry name" value="Lysidine-tRNA-synth_C"/>
</dbReference>
<dbReference type="PANTHER" id="PTHR43033">
    <property type="entry name" value="TRNA(ILE)-LYSIDINE SYNTHASE-RELATED"/>
    <property type="match status" value="1"/>
</dbReference>
<dbReference type="Pfam" id="PF01171">
    <property type="entry name" value="ATP_bind_3"/>
    <property type="match status" value="1"/>
</dbReference>
<dbReference type="CDD" id="cd01992">
    <property type="entry name" value="TilS_N"/>
    <property type="match status" value="1"/>
</dbReference>
<dbReference type="SMART" id="SM00977">
    <property type="entry name" value="TilS_C"/>
    <property type="match status" value="1"/>
</dbReference>
<dbReference type="NCBIfam" id="TIGR02432">
    <property type="entry name" value="lysidine_TilS_N"/>
    <property type="match status" value="1"/>
</dbReference>
<dbReference type="InterPro" id="IPR011063">
    <property type="entry name" value="TilS/TtcA_N"/>
</dbReference>
<comment type="similarity">
    <text evidence="8">Belongs to the tRNA(Ile)-lysidine synthase family.</text>
</comment>
<dbReference type="RefSeq" id="WP_003352293.1">
    <property type="nucleotide sequence ID" value="NZ_JH414739.1"/>
</dbReference>
<keyword evidence="2 8" id="KW-0963">Cytoplasm</keyword>
<evidence type="ECO:0000256" key="3">
    <source>
        <dbReference type="ARBA" id="ARBA00022598"/>
    </source>
</evidence>
<evidence type="ECO:0000313" key="11">
    <source>
        <dbReference type="Proteomes" id="UP000011747"/>
    </source>
</evidence>
<sequence>MLEYEEKVRQFIKKHQLIDKGDKIVVGVSGGPDSLSLLHYLARKRDFYGIDLFAVHLDHMFRGQESYEELLFVEEFCKEFHIPCLSKRINVSEIIRDNGTGLQETARMVRYQVFQQAMTQFAANKLALAHHGDDQVETILMRLTRGTSGKGRAGIPYLRSFHNGWIIRPLLGITKEEILAYCDFYRLNPRIDPSNSKGAYTRNRFRLEVLPFLKTENPKVHEHFQTFSEEMLEDERFLLKLTYERMENIWTHKNDGISLDIEEFQKMPLSLQRRGIHLILNYLYKKKTPFTNVHIRQILQLIQHHHPSGSLDLPEGLKVIRQYQECFFGFIKDETKEYSYELKTEGKVVLPNGDQLILTKRKNADKFPSKDDQFCLNREAVAMPLIIRTRKPGDRIALKGMNGFKKVKKVFIDLKVPRSYRDHWPIVADSKGKVLWIPGLRKSIFEKQNENENDDILIYIKQTSSGGQTKC</sequence>
<dbReference type="SUPFAM" id="SSF56037">
    <property type="entry name" value="PheT/TilS domain"/>
    <property type="match status" value="1"/>
</dbReference>
<feature type="domain" description="Lysidine-tRNA(Ile) synthetase C-terminal" evidence="9">
    <location>
        <begin position="385"/>
        <end position="458"/>
    </location>
</feature>
<name>G9QGL4_9BACI</name>
<dbReference type="SUPFAM" id="SSF82829">
    <property type="entry name" value="MesJ substrate recognition domain-like"/>
    <property type="match status" value="1"/>
</dbReference>
<proteinExistence type="inferred from homology"/>
<dbReference type="SUPFAM" id="SSF52402">
    <property type="entry name" value="Adenine nucleotide alpha hydrolases-like"/>
    <property type="match status" value="1"/>
</dbReference>
<dbReference type="EMBL" id="ACWF01000003">
    <property type="protein sequence ID" value="EHL79677.1"/>
    <property type="molecule type" value="Genomic_DNA"/>
</dbReference>
<evidence type="ECO:0000256" key="5">
    <source>
        <dbReference type="ARBA" id="ARBA00022741"/>
    </source>
</evidence>
<dbReference type="GO" id="GO:0005737">
    <property type="term" value="C:cytoplasm"/>
    <property type="evidence" value="ECO:0007669"/>
    <property type="project" value="UniProtKB-SubCell"/>
</dbReference>
<dbReference type="InterPro" id="IPR012795">
    <property type="entry name" value="tRNA_Ile_lys_synt_N"/>
</dbReference>
<gene>
    <name evidence="8" type="primary">tilS</name>
    <name evidence="10" type="ORF">HMPREF1015_02778</name>
</gene>
<evidence type="ECO:0000256" key="1">
    <source>
        <dbReference type="ARBA" id="ARBA00004496"/>
    </source>
</evidence>
<dbReference type="Gene3D" id="3.30.465.60">
    <property type="match status" value="1"/>
</dbReference>
<comment type="caution">
    <text evidence="10">The sequence shown here is derived from an EMBL/GenBank/DDBJ whole genome shotgun (WGS) entry which is preliminary data.</text>
</comment>
<dbReference type="Pfam" id="PF09179">
    <property type="entry name" value="TilS"/>
    <property type="match status" value="1"/>
</dbReference>
<dbReference type="Pfam" id="PF11734">
    <property type="entry name" value="TilS_C"/>
    <property type="match status" value="1"/>
</dbReference>
<dbReference type="GO" id="GO:0006400">
    <property type="term" value="P:tRNA modification"/>
    <property type="evidence" value="ECO:0007669"/>
    <property type="project" value="UniProtKB-UniRule"/>
</dbReference>
<evidence type="ECO:0000256" key="8">
    <source>
        <dbReference type="HAMAP-Rule" id="MF_01161"/>
    </source>
</evidence>
<accession>G9QGL4</accession>
<evidence type="ECO:0000256" key="7">
    <source>
        <dbReference type="ARBA" id="ARBA00048539"/>
    </source>
</evidence>
<dbReference type="NCBIfam" id="TIGR02433">
    <property type="entry name" value="lysidine_TilS_C"/>
    <property type="match status" value="1"/>
</dbReference>
<dbReference type="InterPro" id="IPR012094">
    <property type="entry name" value="tRNA_Ile_lys_synt"/>
</dbReference>
<dbReference type="EC" id="6.3.4.19" evidence="8"/>
<comment type="catalytic activity">
    <reaction evidence="7 8">
        <text>cytidine(34) in tRNA(Ile2) + L-lysine + ATP = lysidine(34) in tRNA(Ile2) + AMP + diphosphate + H(+)</text>
        <dbReference type="Rhea" id="RHEA:43744"/>
        <dbReference type="Rhea" id="RHEA-COMP:10625"/>
        <dbReference type="Rhea" id="RHEA-COMP:10670"/>
        <dbReference type="ChEBI" id="CHEBI:15378"/>
        <dbReference type="ChEBI" id="CHEBI:30616"/>
        <dbReference type="ChEBI" id="CHEBI:32551"/>
        <dbReference type="ChEBI" id="CHEBI:33019"/>
        <dbReference type="ChEBI" id="CHEBI:82748"/>
        <dbReference type="ChEBI" id="CHEBI:83665"/>
        <dbReference type="ChEBI" id="CHEBI:456215"/>
        <dbReference type="EC" id="6.3.4.19"/>
    </reaction>
</comment>
<keyword evidence="6 8" id="KW-0067">ATP-binding</keyword>
<dbReference type="GO" id="GO:0005524">
    <property type="term" value="F:ATP binding"/>
    <property type="evidence" value="ECO:0007669"/>
    <property type="project" value="UniProtKB-UniRule"/>
</dbReference>
<dbReference type="PANTHER" id="PTHR43033:SF1">
    <property type="entry name" value="TRNA(ILE)-LYSIDINE SYNTHASE-RELATED"/>
    <property type="match status" value="1"/>
</dbReference>
<comment type="subcellular location">
    <subcellularLocation>
        <location evidence="1 8">Cytoplasm</location>
    </subcellularLocation>
</comment>
<keyword evidence="4 8" id="KW-0819">tRNA processing</keyword>
<evidence type="ECO:0000256" key="2">
    <source>
        <dbReference type="ARBA" id="ARBA00022490"/>
    </source>
</evidence>
<dbReference type="HAMAP" id="MF_01161">
    <property type="entry name" value="tRNA_Ile_lys_synt"/>
    <property type="match status" value="1"/>
</dbReference>
<dbReference type="GO" id="GO:0032267">
    <property type="term" value="F:tRNA(Ile)-lysidine synthase activity"/>
    <property type="evidence" value="ECO:0007669"/>
    <property type="project" value="UniProtKB-EC"/>
</dbReference>
<organism evidence="10 11">
    <name type="scientific">Bacillus smithii 7_3_47FAA</name>
    <dbReference type="NCBI Taxonomy" id="665952"/>
    <lineage>
        <taxon>Bacteria</taxon>
        <taxon>Bacillati</taxon>
        <taxon>Bacillota</taxon>
        <taxon>Bacilli</taxon>
        <taxon>Bacillales</taxon>
        <taxon>Bacillaceae</taxon>
        <taxon>Bacillus</taxon>
    </lineage>
</organism>
<evidence type="ECO:0000313" key="10">
    <source>
        <dbReference type="EMBL" id="EHL79677.1"/>
    </source>
</evidence>
<dbReference type="InterPro" id="IPR015262">
    <property type="entry name" value="tRNA_Ile_lys_synt_subst-bd"/>
</dbReference>
<dbReference type="PATRIC" id="fig|665952.3.peg.27"/>
<keyword evidence="11" id="KW-1185">Reference proteome</keyword>
<dbReference type="Proteomes" id="UP000011747">
    <property type="component" value="Unassembled WGS sequence"/>
</dbReference>
<evidence type="ECO:0000256" key="6">
    <source>
        <dbReference type="ARBA" id="ARBA00022840"/>
    </source>
</evidence>
<dbReference type="AlphaFoldDB" id="G9QGL4"/>
<dbReference type="HOGENOM" id="CLU_018869_0_1_9"/>
<keyword evidence="3 8" id="KW-0436">Ligase</keyword>
<reference evidence="10 11" key="1">
    <citation type="submission" date="2011-09" db="EMBL/GenBank/DDBJ databases">
        <title>The Genome Sequence of Bacillus smithii 7_3_47FAA.</title>
        <authorList>
            <consortium name="The Broad Institute Genome Sequencing Platform"/>
            <person name="Earl A."/>
            <person name="Ward D."/>
            <person name="Feldgarden M."/>
            <person name="Gevers D."/>
            <person name="Daigneault M."/>
            <person name="Strauss J."/>
            <person name="Allen-Vercoe E."/>
            <person name="Young S.K."/>
            <person name="Zeng Q."/>
            <person name="Gargeya S."/>
            <person name="Fitzgerald M."/>
            <person name="Haas B."/>
            <person name="Abouelleil A."/>
            <person name="Alvarado L."/>
            <person name="Arachchi H.M."/>
            <person name="Berlin A."/>
            <person name="Brown A."/>
            <person name="Chapman S.B."/>
            <person name="Chen Z."/>
            <person name="Dunbar C."/>
            <person name="Freedman E."/>
            <person name="Gearin G."/>
            <person name="Goldberg J."/>
            <person name="Griggs A."/>
            <person name="Gujja S."/>
            <person name="Heiman D."/>
            <person name="Howarth C."/>
            <person name="Larson L."/>
            <person name="Lui A."/>
            <person name="MacDonald P.J.P."/>
            <person name="Montmayeur A."/>
            <person name="Murphy C."/>
            <person name="Neiman D."/>
            <person name="Pearson M."/>
            <person name="Priest M."/>
            <person name="Roberts A."/>
            <person name="Saif S."/>
            <person name="Shea T."/>
            <person name="Shenoy N."/>
            <person name="Sisk P."/>
            <person name="Stolte C."/>
            <person name="Sykes S."/>
            <person name="Wortman J."/>
            <person name="Nusbaum C."/>
            <person name="Birren B."/>
        </authorList>
    </citation>
    <scope>NUCLEOTIDE SEQUENCE [LARGE SCALE GENOMIC DNA]</scope>
    <source>
        <strain evidence="10 11">7_3_47FAA</strain>
    </source>
</reference>
<protein>
    <recommendedName>
        <fullName evidence="8">tRNA(Ile)-lysidine synthase</fullName>
        <ecNumber evidence="8">6.3.4.19</ecNumber>
    </recommendedName>
    <alternativeName>
        <fullName evidence="8">tRNA(Ile)-2-lysyl-cytidine synthase</fullName>
    </alternativeName>
    <alternativeName>
        <fullName evidence="8">tRNA(Ile)-lysidine synthetase</fullName>
    </alternativeName>
</protein>
<keyword evidence="5 8" id="KW-0547">Nucleotide-binding</keyword>
<comment type="function">
    <text evidence="8">Ligates lysine onto the cytidine present at position 34 of the AUA codon-specific tRNA(Ile) that contains the anticodon CAU, in an ATP-dependent manner. Cytidine is converted to lysidine, thus changing the amino acid specificity of the tRNA from methionine to isoleucine.</text>
</comment>
<feature type="binding site" evidence="8">
    <location>
        <begin position="29"/>
        <end position="34"/>
    </location>
    <ligand>
        <name>ATP</name>
        <dbReference type="ChEBI" id="CHEBI:30616"/>
    </ligand>
</feature>
<evidence type="ECO:0000259" key="9">
    <source>
        <dbReference type="SMART" id="SM00977"/>
    </source>
</evidence>
<dbReference type="Gene3D" id="3.40.50.620">
    <property type="entry name" value="HUPs"/>
    <property type="match status" value="1"/>
</dbReference>